<organism evidence="1 2">
    <name type="scientific">Lepisosteus oculatus</name>
    <name type="common">Spotted gar</name>
    <dbReference type="NCBI Taxonomy" id="7918"/>
    <lineage>
        <taxon>Eukaryota</taxon>
        <taxon>Metazoa</taxon>
        <taxon>Chordata</taxon>
        <taxon>Craniata</taxon>
        <taxon>Vertebrata</taxon>
        <taxon>Euteleostomi</taxon>
        <taxon>Actinopterygii</taxon>
        <taxon>Neopterygii</taxon>
        <taxon>Holostei</taxon>
        <taxon>Semionotiformes</taxon>
        <taxon>Lepisosteidae</taxon>
        <taxon>Lepisosteus</taxon>
    </lineage>
</organism>
<dbReference type="InParanoid" id="W5NMV3"/>
<dbReference type="Ensembl" id="ENSLOCT00000022001.1">
    <property type="protein sequence ID" value="ENSLOCP00000021962.1"/>
    <property type="gene ID" value="ENSLOCG00000017859.1"/>
</dbReference>
<sequence length="214" mass="23752">ADMSVEFFGWEVQYDDDQHLAAEQEPKAGRLYTMYHGTSVSQARNIIAGGFRQSPDGMLGPGVYVSRNPRKAERYPLQAPATDKVVLKLRVDTGRVKRIDTDNHPLQKTWHSHGYDTAWVPPNCGMKAVPSGLEEDCVWDPSKVEVIDVTRAPDANTQAELKGLIAQQQKGKRAAAAGADSCRLCKRRADSAHPVERCWGCGKSICTYMPRHQC</sequence>
<dbReference type="EMBL" id="AHAT01024032">
    <property type="status" value="NOT_ANNOTATED_CDS"/>
    <property type="molecule type" value="Genomic_DNA"/>
</dbReference>
<dbReference type="Gene3D" id="3.90.175.10">
    <property type="entry name" value="Diphtheria Toxin, domain 1"/>
    <property type="match status" value="1"/>
</dbReference>
<dbReference type="GO" id="GO:0005737">
    <property type="term" value="C:cytoplasm"/>
    <property type="evidence" value="ECO:0000318"/>
    <property type="project" value="GO_Central"/>
</dbReference>
<dbReference type="OMA" id="GCGENIC"/>
<dbReference type="GeneTree" id="ENSGT00940000163496"/>
<dbReference type="AlphaFoldDB" id="W5NMV3"/>
<reference evidence="1" key="3">
    <citation type="submission" date="2025-09" db="UniProtKB">
        <authorList>
            <consortium name="Ensembl"/>
        </authorList>
    </citation>
    <scope>IDENTIFICATION</scope>
</reference>
<reference evidence="2" key="1">
    <citation type="submission" date="2011-12" db="EMBL/GenBank/DDBJ databases">
        <title>The Draft Genome of Lepisosteus oculatus.</title>
        <authorList>
            <consortium name="The Broad Institute Genome Assembly &amp; Analysis Group"/>
            <consortium name="Computational R&amp;D Group"/>
            <consortium name="and Sequencing Platform"/>
            <person name="Di Palma F."/>
            <person name="Alfoldi J."/>
            <person name="Johnson J."/>
            <person name="Berlin A."/>
            <person name="Gnerre S."/>
            <person name="Jaffe D."/>
            <person name="MacCallum I."/>
            <person name="Young S."/>
            <person name="Walker B.J."/>
            <person name="Lander E.S."/>
            <person name="Lindblad-Toh K."/>
        </authorList>
    </citation>
    <scope>NUCLEOTIDE SEQUENCE [LARGE SCALE GENOMIC DNA]</scope>
</reference>
<dbReference type="Bgee" id="ENSLOCG00000017859">
    <property type="expression patterns" value="Expressed in intestine and 13 other cell types or tissues"/>
</dbReference>
<dbReference type="HOGENOM" id="CLU_1282864_0_0_1"/>
<dbReference type="Proteomes" id="UP000018468">
    <property type="component" value="Linkage group LG26"/>
</dbReference>
<dbReference type="PANTHER" id="PTHR36542:SF6">
    <property type="entry name" value="GIG2-LIKE PROTEIN DREP"/>
    <property type="match status" value="1"/>
</dbReference>
<accession>W5NMV3</accession>
<protein>
    <submittedName>
        <fullName evidence="1">Grass carp reovirus (GCRV)-induced gene 2p</fullName>
    </submittedName>
</protein>
<dbReference type="SUPFAM" id="SSF56399">
    <property type="entry name" value="ADP-ribosylation"/>
    <property type="match status" value="1"/>
</dbReference>
<name>W5NMV3_LEPOC</name>
<evidence type="ECO:0000313" key="1">
    <source>
        <dbReference type="Ensembl" id="ENSLOCP00000021962.1"/>
    </source>
</evidence>
<dbReference type="FunCoup" id="W5NMV3">
    <property type="interactions" value="2"/>
</dbReference>
<dbReference type="eggNOG" id="ENOG502QQ0Q">
    <property type="taxonomic scope" value="Eukaryota"/>
</dbReference>
<evidence type="ECO:0000313" key="2">
    <source>
        <dbReference type="Proteomes" id="UP000018468"/>
    </source>
</evidence>
<reference evidence="1" key="2">
    <citation type="submission" date="2025-08" db="UniProtKB">
        <authorList>
            <consortium name="Ensembl"/>
        </authorList>
    </citation>
    <scope>IDENTIFICATION</scope>
</reference>
<dbReference type="FunFam" id="3.90.175.10:FF:000003">
    <property type="entry name" value="Grass carp reovirus (GCRV)-induced gene 2p"/>
    <property type="match status" value="1"/>
</dbReference>
<dbReference type="PANTHER" id="PTHR36542">
    <property type="entry name" value="GIG2-LIKE PROTEIN DRED-RELATED"/>
    <property type="match status" value="1"/>
</dbReference>
<proteinExistence type="predicted"/>
<keyword evidence="2" id="KW-1185">Reference proteome</keyword>